<feature type="compositionally biased region" description="Polar residues" evidence="5">
    <location>
        <begin position="229"/>
        <end position="240"/>
    </location>
</feature>
<dbReference type="Proteomes" id="UP000606786">
    <property type="component" value="Unassembled WGS sequence"/>
</dbReference>
<protein>
    <submittedName>
        <fullName evidence="7">(Mediterranean fruit fly) hypothetical protein</fullName>
    </submittedName>
</protein>
<keyword evidence="3 6" id="KW-1133">Transmembrane helix</keyword>
<evidence type="ECO:0000256" key="2">
    <source>
        <dbReference type="ARBA" id="ARBA00022692"/>
    </source>
</evidence>
<dbReference type="GO" id="GO:0034975">
    <property type="term" value="P:protein folding in endoplasmic reticulum"/>
    <property type="evidence" value="ECO:0007669"/>
    <property type="project" value="TreeGrafter"/>
</dbReference>
<dbReference type="GO" id="GO:0005737">
    <property type="term" value="C:cytoplasm"/>
    <property type="evidence" value="ECO:0007669"/>
    <property type="project" value="TreeGrafter"/>
</dbReference>
<feature type="compositionally biased region" description="Polar residues" evidence="5">
    <location>
        <begin position="168"/>
        <end position="192"/>
    </location>
</feature>
<dbReference type="PANTHER" id="PTHR12953:SF0">
    <property type="entry name" value="SUN DOMAIN-CONTAINING OSSIFICATION FACTOR"/>
    <property type="match status" value="1"/>
</dbReference>
<dbReference type="GO" id="GO:0016020">
    <property type="term" value="C:membrane"/>
    <property type="evidence" value="ECO:0007669"/>
    <property type="project" value="UniProtKB-SubCell"/>
</dbReference>
<comment type="caution">
    <text evidence="7">The sequence shown here is derived from an EMBL/GenBank/DDBJ whole genome shotgun (WGS) entry which is preliminary data.</text>
</comment>
<feature type="compositionally biased region" description="Low complexity" evidence="5">
    <location>
        <begin position="144"/>
        <end position="167"/>
    </location>
</feature>
<name>A0A811ULZ8_CERCA</name>
<evidence type="ECO:0000256" key="3">
    <source>
        <dbReference type="ARBA" id="ARBA00022989"/>
    </source>
</evidence>
<feature type="compositionally biased region" description="Polar residues" evidence="5">
    <location>
        <begin position="122"/>
        <end position="136"/>
    </location>
</feature>
<reference evidence="7" key="1">
    <citation type="submission" date="2020-11" db="EMBL/GenBank/DDBJ databases">
        <authorList>
            <person name="Whitehead M."/>
        </authorList>
    </citation>
    <scope>NUCLEOTIDE SEQUENCE</scope>
    <source>
        <strain evidence="7">EGII</strain>
    </source>
</reference>
<feature type="compositionally biased region" description="Basic and acidic residues" evidence="5">
    <location>
        <begin position="214"/>
        <end position="227"/>
    </location>
</feature>
<sequence length="319" mass="34889">MLLKIVTNFVCGELKKVKTNLTMFLIFFWVIWFSQLIAISTMILSLPDITEIPTITVTELPLEILEPTRGNIDALIIDAAKETIAREHENHTLEMLESGSEVIRKDEEIIKFDDSGGAEKMQPTQQTDADLTSNEIPHNIPTVNATNAAISPTPAAPTPATATGTPNENESQATASTAPHTEAPTTGDDNTANTVNLTVEEVPIPVFSEWAQKQMEEAEKQQAKEQEEVNTSTQKKNLTNGDGKRAAPLKMRNKNYASPDCGAKIIASNADASNTGAVLSSSKDEYMLSPCGNRIFNSRRRGPINRSSTELRFTSTSIW</sequence>
<evidence type="ECO:0000256" key="5">
    <source>
        <dbReference type="SAM" id="MobiDB-lite"/>
    </source>
</evidence>
<comment type="subcellular location">
    <subcellularLocation>
        <location evidence="1">Membrane</location>
    </subcellularLocation>
</comment>
<accession>A0A811ULZ8</accession>
<dbReference type="OrthoDB" id="10260794at2759"/>
<evidence type="ECO:0000256" key="4">
    <source>
        <dbReference type="ARBA" id="ARBA00023136"/>
    </source>
</evidence>
<dbReference type="PANTHER" id="PTHR12953">
    <property type="entry name" value="MEMBRANE PROTEIN CH1 RELATED"/>
    <property type="match status" value="1"/>
</dbReference>
<keyword evidence="4 6" id="KW-0472">Membrane</keyword>
<evidence type="ECO:0000256" key="1">
    <source>
        <dbReference type="ARBA" id="ARBA00004370"/>
    </source>
</evidence>
<evidence type="ECO:0000313" key="8">
    <source>
        <dbReference type="Proteomes" id="UP000606786"/>
    </source>
</evidence>
<evidence type="ECO:0000256" key="6">
    <source>
        <dbReference type="SAM" id="Phobius"/>
    </source>
</evidence>
<dbReference type="InterPro" id="IPR045120">
    <property type="entry name" value="Suco/Slp1-like"/>
</dbReference>
<keyword evidence="8" id="KW-1185">Reference proteome</keyword>
<feature type="region of interest" description="Disordered" evidence="5">
    <location>
        <begin position="213"/>
        <end position="251"/>
    </location>
</feature>
<evidence type="ECO:0000313" key="7">
    <source>
        <dbReference type="EMBL" id="CAD7000079.1"/>
    </source>
</evidence>
<gene>
    <name evidence="7" type="ORF">CCAP1982_LOCUS8577</name>
</gene>
<dbReference type="EMBL" id="CAJHJT010000012">
    <property type="protein sequence ID" value="CAD7000079.1"/>
    <property type="molecule type" value="Genomic_DNA"/>
</dbReference>
<feature type="transmembrane region" description="Helical" evidence="6">
    <location>
        <begin position="21"/>
        <end position="46"/>
    </location>
</feature>
<proteinExistence type="predicted"/>
<feature type="region of interest" description="Disordered" evidence="5">
    <location>
        <begin position="112"/>
        <end position="192"/>
    </location>
</feature>
<organism evidence="7 8">
    <name type="scientific">Ceratitis capitata</name>
    <name type="common">Mediterranean fruit fly</name>
    <name type="synonym">Tephritis capitata</name>
    <dbReference type="NCBI Taxonomy" id="7213"/>
    <lineage>
        <taxon>Eukaryota</taxon>
        <taxon>Metazoa</taxon>
        <taxon>Ecdysozoa</taxon>
        <taxon>Arthropoda</taxon>
        <taxon>Hexapoda</taxon>
        <taxon>Insecta</taxon>
        <taxon>Pterygota</taxon>
        <taxon>Neoptera</taxon>
        <taxon>Endopterygota</taxon>
        <taxon>Diptera</taxon>
        <taxon>Brachycera</taxon>
        <taxon>Muscomorpha</taxon>
        <taxon>Tephritoidea</taxon>
        <taxon>Tephritidae</taxon>
        <taxon>Ceratitis</taxon>
        <taxon>Ceratitis</taxon>
    </lineage>
</organism>
<dbReference type="AlphaFoldDB" id="A0A811ULZ8"/>
<keyword evidence="2 6" id="KW-0812">Transmembrane</keyword>